<name>A0ACC0VSX1_9STRA</name>
<reference evidence="1 2" key="1">
    <citation type="journal article" date="2022" name="bioRxiv">
        <title>The genome of the oomycete Peronosclerospora sorghi, a cosmopolitan pathogen of maize and sorghum, is inflated with dispersed pseudogenes.</title>
        <authorList>
            <person name="Fletcher K."/>
            <person name="Martin F."/>
            <person name="Isakeit T."/>
            <person name="Cavanaugh K."/>
            <person name="Magill C."/>
            <person name="Michelmore R."/>
        </authorList>
    </citation>
    <scope>NUCLEOTIDE SEQUENCE [LARGE SCALE GENOMIC DNA]</scope>
    <source>
        <strain evidence="1">P6</strain>
    </source>
</reference>
<comment type="caution">
    <text evidence="1">The sequence shown here is derived from an EMBL/GenBank/DDBJ whole genome shotgun (WGS) entry which is preliminary data.</text>
</comment>
<organism evidence="1 2">
    <name type="scientific">Peronosclerospora sorghi</name>
    <dbReference type="NCBI Taxonomy" id="230839"/>
    <lineage>
        <taxon>Eukaryota</taxon>
        <taxon>Sar</taxon>
        <taxon>Stramenopiles</taxon>
        <taxon>Oomycota</taxon>
        <taxon>Peronosporomycetes</taxon>
        <taxon>Peronosporales</taxon>
        <taxon>Peronosporaceae</taxon>
        <taxon>Peronosclerospora</taxon>
    </lineage>
</organism>
<accession>A0ACC0VSX1</accession>
<proteinExistence type="predicted"/>
<keyword evidence="2" id="KW-1185">Reference proteome</keyword>
<gene>
    <name evidence="1" type="ORF">PsorP6_003268</name>
</gene>
<evidence type="ECO:0000313" key="2">
    <source>
        <dbReference type="Proteomes" id="UP001163321"/>
    </source>
</evidence>
<sequence>MMLPGRHFEGQNTRALIERRPAHQTFASSIHRNFGHHMVTQTLHRHLCLAAEIRTDFSFNETTPPGAMID</sequence>
<dbReference type="EMBL" id="CM047587">
    <property type="protein sequence ID" value="KAI9908571.1"/>
    <property type="molecule type" value="Genomic_DNA"/>
</dbReference>
<evidence type="ECO:0000313" key="1">
    <source>
        <dbReference type="EMBL" id="KAI9908571.1"/>
    </source>
</evidence>
<protein>
    <submittedName>
        <fullName evidence="1">Uncharacterized protein</fullName>
    </submittedName>
</protein>
<dbReference type="Proteomes" id="UP001163321">
    <property type="component" value="Chromosome 8"/>
</dbReference>